<dbReference type="GO" id="GO:0005634">
    <property type="term" value="C:nucleus"/>
    <property type="evidence" value="ECO:0007669"/>
    <property type="project" value="TreeGrafter"/>
</dbReference>
<dbReference type="InterPro" id="IPR027801">
    <property type="entry name" value="CENP-P"/>
</dbReference>
<gene>
    <name evidence="1" type="ORF">PoB_004202500</name>
</gene>
<proteinExistence type="predicted"/>
<dbReference type="GO" id="GO:0034080">
    <property type="term" value="P:CENP-A containing chromatin assembly"/>
    <property type="evidence" value="ECO:0007669"/>
    <property type="project" value="InterPro"/>
</dbReference>
<reference evidence="1 2" key="1">
    <citation type="journal article" date="2021" name="Elife">
        <title>Chloroplast acquisition without the gene transfer in kleptoplastic sea slugs, Plakobranchus ocellatus.</title>
        <authorList>
            <person name="Maeda T."/>
            <person name="Takahashi S."/>
            <person name="Yoshida T."/>
            <person name="Shimamura S."/>
            <person name="Takaki Y."/>
            <person name="Nagai Y."/>
            <person name="Toyoda A."/>
            <person name="Suzuki Y."/>
            <person name="Arimoto A."/>
            <person name="Ishii H."/>
            <person name="Satoh N."/>
            <person name="Nishiyama T."/>
            <person name="Hasebe M."/>
            <person name="Maruyama T."/>
            <person name="Minagawa J."/>
            <person name="Obokata J."/>
            <person name="Shigenobu S."/>
        </authorList>
    </citation>
    <scope>NUCLEOTIDE SEQUENCE [LARGE SCALE GENOMIC DNA]</scope>
</reference>
<keyword evidence="2" id="KW-1185">Reference proteome</keyword>
<protein>
    <submittedName>
        <fullName evidence="1">Centromere protein p</fullName>
    </submittedName>
</protein>
<accession>A0AAV4B4K0</accession>
<comment type="caution">
    <text evidence="1">The sequence shown here is derived from an EMBL/GenBank/DDBJ whole genome shotgun (WGS) entry which is preliminary data.</text>
</comment>
<dbReference type="Proteomes" id="UP000735302">
    <property type="component" value="Unassembled WGS sequence"/>
</dbReference>
<dbReference type="Pfam" id="PF13096">
    <property type="entry name" value="CENP-P"/>
    <property type="match status" value="1"/>
</dbReference>
<dbReference type="EMBL" id="BLXT01004610">
    <property type="protein sequence ID" value="GFO15520.1"/>
    <property type="molecule type" value="Genomic_DNA"/>
</dbReference>
<dbReference type="GO" id="GO:0000775">
    <property type="term" value="C:chromosome, centromeric region"/>
    <property type="evidence" value="ECO:0007669"/>
    <property type="project" value="InterPro"/>
</dbReference>
<evidence type="ECO:0000313" key="2">
    <source>
        <dbReference type="Proteomes" id="UP000735302"/>
    </source>
</evidence>
<sequence length="326" mass="37256">METVPFAELVNASVSQIESLSKAELEEFERVNAETIAGLRKDIDRLKWRLKQFGPKGLPQLEYNQMLRQGGPDVLNDVKDRLKREIDEYGSRLKETMRLTEVTVDRFDRHVQILDDEHCVKEFRLEVTVYNRRVCLSCKMEEEFSTQAALPESGKVTWFQIQFQEDIHAAIGEDIKKAAEKIALHSSFSLLKSYLNWKKERDDIVVNLSQSYPKTLTLFTSGEGTYCLQITNPKPDRPVFTVEWQRKTVDGMVVPDVHMKVDAPDKWTAMDSENVLDSAPQIFETMITTLGLEKALEAFIQLVATDGRLPQSPSVEDSDNHEDGVS</sequence>
<dbReference type="PANTHER" id="PTHR28577:SF1">
    <property type="entry name" value="CENTROMERE PROTEIN P"/>
    <property type="match status" value="1"/>
</dbReference>
<organism evidence="1 2">
    <name type="scientific">Plakobranchus ocellatus</name>
    <dbReference type="NCBI Taxonomy" id="259542"/>
    <lineage>
        <taxon>Eukaryota</taxon>
        <taxon>Metazoa</taxon>
        <taxon>Spiralia</taxon>
        <taxon>Lophotrochozoa</taxon>
        <taxon>Mollusca</taxon>
        <taxon>Gastropoda</taxon>
        <taxon>Heterobranchia</taxon>
        <taxon>Euthyneura</taxon>
        <taxon>Panpulmonata</taxon>
        <taxon>Sacoglossa</taxon>
        <taxon>Placobranchoidea</taxon>
        <taxon>Plakobranchidae</taxon>
        <taxon>Plakobranchus</taxon>
    </lineage>
</organism>
<evidence type="ECO:0000313" key="1">
    <source>
        <dbReference type="EMBL" id="GFO15520.1"/>
    </source>
</evidence>
<dbReference type="PANTHER" id="PTHR28577">
    <property type="entry name" value="CENTROMERE PROTEIN P"/>
    <property type="match status" value="1"/>
</dbReference>
<dbReference type="AlphaFoldDB" id="A0AAV4B4K0"/>
<name>A0AAV4B4K0_9GAST</name>